<keyword evidence="5" id="KW-0732">Signal</keyword>
<dbReference type="Gene3D" id="2.40.30.170">
    <property type="match status" value="1"/>
</dbReference>
<feature type="chain" id="PRO_5041936891" evidence="5">
    <location>
        <begin position="21"/>
        <end position="438"/>
    </location>
</feature>
<feature type="domain" description="CzcB-like alpha-helical hairpin" evidence="6">
    <location>
        <begin position="122"/>
        <end position="179"/>
    </location>
</feature>
<evidence type="ECO:0000256" key="3">
    <source>
        <dbReference type="SAM" id="Coils"/>
    </source>
</evidence>
<feature type="coiled-coil region" evidence="3">
    <location>
        <begin position="130"/>
        <end position="177"/>
    </location>
</feature>
<evidence type="ECO:0000259" key="7">
    <source>
        <dbReference type="Pfam" id="PF25973"/>
    </source>
</evidence>
<dbReference type="InterPro" id="IPR006143">
    <property type="entry name" value="RND_pump_MFP"/>
</dbReference>
<protein>
    <submittedName>
        <fullName evidence="8">Cobalt-zinc-cadmium efflux system membrane fusion protein</fullName>
    </submittedName>
</protein>
<dbReference type="GO" id="GO:0015679">
    <property type="term" value="P:plasma membrane copper ion transport"/>
    <property type="evidence" value="ECO:0007669"/>
    <property type="project" value="TreeGrafter"/>
</dbReference>
<evidence type="ECO:0000256" key="4">
    <source>
        <dbReference type="SAM" id="MobiDB-lite"/>
    </source>
</evidence>
<dbReference type="SUPFAM" id="SSF111369">
    <property type="entry name" value="HlyD-like secretion proteins"/>
    <property type="match status" value="1"/>
</dbReference>
<dbReference type="EMBL" id="JAVDQD010000007">
    <property type="protein sequence ID" value="MDR6241332.1"/>
    <property type="molecule type" value="Genomic_DNA"/>
</dbReference>
<dbReference type="GO" id="GO:0030313">
    <property type="term" value="C:cell envelope"/>
    <property type="evidence" value="ECO:0007669"/>
    <property type="project" value="TreeGrafter"/>
</dbReference>
<dbReference type="NCBIfam" id="TIGR01730">
    <property type="entry name" value="RND_mfp"/>
    <property type="match status" value="1"/>
</dbReference>
<comment type="similarity">
    <text evidence="1">Belongs to the membrane fusion protein (MFP) (TC 8.A.1) family.</text>
</comment>
<dbReference type="AlphaFoldDB" id="A0AAE4BUZ3"/>
<evidence type="ECO:0000256" key="1">
    <source>
        <dbReference type="ARBA" id="ARBA00009477"/>
    </source>
</evidence>
<gene>
    <name evidence="8" type="ORF">HNQ88_004410</name>
</gene>
<feature type="region of interest" description="Disordered" evidence="4">
    <location>
        <begin position="340"/>
        <end position="360"/>
    </location>
</feature>
<dbReference type="PROSITE" id="PS51257">
    <property type="entry name" value="PROKAR_LIPOPROTEIN"/>
    <property type="match status" value="1"/>
</dbReference>
<dbReference type="RefSeq" id="WP_309941997.1">
    <property type="nucleotide sequence ID" value="NZ_AP025305.1"/>
</dbReference>
<keyword evidence="2" id="KW-0813">Transport</keyword>
<dbReference type="Pfam" id="PF25973">
    <property type="entry name" value="BSH_CzcB"/>
    <property type="match status" value="1"/>
</dbReference>
<dbReference type="GO" id="GO:0022857">
    <property type="term" value="F:transmembrane transporter activity"/>
    <property type="evidence" value="ECO:0007669"/>
    <property type="project" value="InterPro"/>
</dbReference>
<evidence type="ECO:0000313" key="8">
    <source>
        <dbReference type="EMBL" id="MDR6241332.1"/>
    </source>
</evidence>
<dbReference type="Proteomes" id="UP001185092">
    <property type="component" value="Unassembled WGS sequence"/>
</dbReference>
<evidence type="ECO:0000313" key="9">
    <source>
        <dbReference type="Proteomes" id="UP001185092"/>
    </source>
</evidence>
<accession>A0AAE4BUZ3</accession>
<comment type="caution">
    <text evidence="8">The sequence shown here is derived from an EMBL/GenBank/DDBJ whole genome shotgun (WGS) entry which is preliminary data.</text>
</comment>
<feature type="region of interest" description="Disordered" evidence="4">
    <location>
        <begin position="22"/>
        <end position="41"/>
    </location>
</feature>
<feature type="domain" description="CzcB-like barrel-sandwich hybrid" evidence="7">
    <location>
        <begin position="84"/>
        <end position="228"/>
    </location>
</feature>
<feature type="compositionally biased region" description="Basic and acidic residues" evidence="4">
    <location>
        <begin position="27"/>
        <end position="39"/>
    </location>
</feature>
<keyword evidence="9" id="KW-1185">Reference proteome</keyword>
<dbReference type="Pfam" id="PF25893">
    <property type="entry name" value="HH_CzcB"/>
    <property type="match status" value="1"/>
</dbReference>
<dbReference type="Gene3D" id="2.40.420.20">
    <property type="match status" value="1"/>
</dbReference>
<dbReference type="PANTHER" id="PTHR30097:SF4">
    <property type="entry name" value="SLR6042 PROTEIN"/>
    <property type="match status" value="1"/>
</dbReference>
<dbReference type="Gene3D" id="1.10.287.470">
    <property type="entry name" value="Helix hairpin bin"/>
    <property type="match status" value="1"/>
</dbReference>
<sequence>MKTIIATSLAILALSFSACQSNNKGNSSEDDHEHHHEEGDATTVTLNEVQMKSVDMQLGKIEDRNIFSTLKVTGELELPPQNKASVSPYLEGIVDRVFVMEGEKVRKGQVLAYLSQPEYIHLQDQYLSKYNELKYLKKEYERKKRLYEEKITSGKDFQSVEANYNSAMAKVQALKEKLLLMNFSPEQVKKGKISQVAKIISPIDGFITQVNTNVGKNASPQTPMFLIVNNKGLYLDLTVYENDLNDVEVGQKLKFTVANQKDVMEAEVFAINQSFEKDTKAVKVLANIIGEKKGNLLAGMYVNATIDLGEEKVPTLPSEAVITEGDGSYIFIVKAEKHEVHEENAESHSHKEHNHEGHDHSKELAPQNIIHGDHDHSHEANLDHSLTFEKVKVIKGREADGFIEVTLLQKLPKNTEVAINGAYYLISEMGKSETAHTH</sequence>
<evidence type="ECO:0000256" key="5">
    <source>
        <dbReference type="SAM" id="SignalP"/>
    </source>
</evidence>
<dbReference type="InterPro" id="IPR058648">
    <property type="entry name" value="HH_CzcB-like"/>
</dbReference>
<dbReference type="PANTHER" id="PTHR30097">
    <property type="entry name" value="CATION EFFLUX SYSTEM PROTEIN CUSB"/>
    <property type="match status" value="1"/>
</dbReference>
<reference evidence="8" key="1">
    <citation type="submission" date="2023-07" db="EMBL/GenBank/DDBJ databases">
        <title>Genomic Encyclopedia of Type Strains, Phase IV (KMG-IV): sequencing the most valuable type-strain genomes for metagenomic binning, comparative biology and taxonomic classification.</title>
        <authorList>
            <person name="Goeker M."/>
        </authorList>
    </citation>
    <scope>NUCLEOTIDE SEQUENCE</scope>
    <source>
        <strain evidence="8">DSM 26174</strain>
    </source>
</reference>
<feature type="signal peptide" evidence="5">
    <location>
        <begin position="1"/>
        <end position="20"/>
    </location>
</feature>
<keyword evidence="3" id="KW-0175">Coiled coil</keyword>
<dbReference type="GO" id="GO:0060003">
    <property type="term" value="P:copper ion export"/>
    <property type="evidence" value="ECO:0007669"/>
    <property type="project" value="TreeGrafter"/>
</dbReference>
<evidence type="ECO:0000256" key="2">
    <source>
        <dbReference type="ARBA" id="ARBA00022448"/>
    </source>
</evidence>
<dbReference type="InterPro" id="IPR058647">
    <property type="entry name" value="BSH_CzcB-like"/>
</dbReference>
<dbReference type="InterPro" id="IPR051909">
    <property type="entry name" value="MFP_Cation_Efflux"/>
</dbReference>
<organism evidence="8 9">
    <name type="scientific">Aureibacter tunicatorum</name>
    <dbReference type="NCBI Taxonomy" id="866807"/>
    <lineage>
        <taxon>Bacteria</taxon>
        <taxon>Pseudomonadati</taxon>
        <taxon>Bacteroidota</taxon>
        <taxon>Cytophagia</taxon>
        <taxon>Cytophagales</taxon>
        <taxon>Persicobacteraceae</taxon>
        <taxon>Aureibacter</taxon>
    </lineage>
</organism>
<name>A0AAE4BUZ3_9BACT</name>
<evidence type="ECO:0000259" key="6">
    <source>
        <dbReference type="Pfam" id="PF25893"/>
    </source>
</evidence>
<proteinExistence type="inferred from homology"/>
<dbReference type="GO" id="GO:0016020">
    <property type="term" value="C:membrane"/>
    <property type="evidence" value="ECO:0007669"/>
    <property type="project" value="InterPro"/>
</dbReference>